<keyword evidence="1" id="KW-1133">Transmembrane helix</keyword>
<feature type="transmembrane region" description="Helical" evidence="1">
    <location>
        <begin position="265"/>
        <end position="288"/>
    </location>
</feature>
<keyword evidence="1" id="KW-0472">Membrane</keyword>
<sequence length="301" mass="31924">MEDLEIQSAINSSVGTVLLVLLVVGLLVLVLGHRARRAETGDRVVEQVFLRSARGTWLGLAAALVVSVAIMMFTGGHQEFVQLLTPLLATFGSCLLADLARTWTPISRRVSLTSRSWRDVLSAKEIAVAAGLGAVTLAGSAALIWRYGLMIDTGQCVQRPGVFPWAKGYDVLSDALATQVLLLSGLAGVLTVAGLYRAVHRPVVDDLIDSPRLDLALRRLSARRVLGVGNGVHLVLLAVLVPQALGSVAMSCDRTTLPQSDGGLWIVASALAFAGVLVWLIMAVVPVIKWTAPVENRADVG</sequence>
<evidence type="ECO:0000313" key="2">
    <source>
        <dbReference type="EMBL" id="GAA4036264.1"/>
    </source>
</evidence>
<keyword evidence="3" id="KW-1185">Reference proteome</keyword>
<name>A0ABP7U559_9PSEU</name>
<organism evidence="2 3">
    <name type="scientific">Allokutzneria multivorans</name>
    <dbReference type="NCBI Taxonomy" id="1142134"/>
    <lineage>
        <taxon>Bacteria</taxon>
        <taxon>Bacillati</taxon>
        <taxon>Actinomycetota</taxon>
        <taxon>Actinomycetes</taxon>
        <taxon>Pseudonocardiales</taxon>
        <taxon>Pseudonocardiaceae</taxon>
        <taxon>Allokutzneria</taxon>
    </lineage>
</organism>
<feature type="transmembrane region" description="Helical" evidence="1">
    <location>
        <begin position="225"/>
        <end position="245"/>
    </location>
</feature>
<dbReference type="Proteomes" id="UP001501747">
    <property type="component" value="Unassembled WGS sequence"/>
</dbReference>
<accession>A0ABP7U559</accession>
<feature type="transmembrane region" description="Helical" evidence="1">
    <location>
        <begin position="53"/>
        <end position="74"/>
    </location>
</feature>
<dbReference type="EMBL" id="BAABAL010000027">
    <property type="protein sequence ID" value="GAA4036264.1"/>
    <property type="molecule type" value="Genomic_DNA"/>
</dbReference>
<feature type="transmembrane region" description="Helical" evidence="1">
    <location>
        <begin position="12"/>
        <end position="32"/>
    </location>
</feature>
<gene>
    <name evidence="2" type="ORF">GCM10022247_72480</name>
</gene>
<dbReference type="RefSeq" id="WP_344885758.1">
    <property type="nucleotide sequence ID" value="NZ_BAABAL010000027.1"/>
</dbReference>
<evidence type="ECO:0000313" key="3">
    <source>
        <dbReference type="Proteomes" id="UP001501747"/>
    </source>
</evidence>
<feature type="transmembrane region" description="Helical" evidence="1">
    <location>
        <begin position="176"/>
        <end position="196"/>
    </location>
</feature>
<reference evidence="3" key="1">
    <citation type="journal article" date="2019" name="Int. J. Syst. Evol. Microbiol.">
        <title>The Global Catalogue of Microorganisms (GCM) 10K type strain sequencing project: providing services to taxonomists for standard genome sequencing and annotation.</title>
        <authorList>
            <consortium name="The Broad Institute Genomics Platform"/>
            <consortium name="The Broad Institute Genome Sequencing Center for Infectious Disease"/>
            <person name="Wu L."/>
            <person name="Ma J."/>
        </authorList>
    </citation>
    <scope>NUCLEOTIDE SEQUENCE [LARGE SCALE GENOMIC DNA]</scope>
    <source>
        <strain evidence="3">JCM 17342</strain>
    </source>
</reference>
<proteinExistence type="predicted"/>
<protein>
    <recommendedName>
        <fullName evidence="4">ABC transporter permease</fullName>
    </recommendedName>
</protein>
<comment type="caution">
    <text evidence="2">The sequence shown here is derived from an EMBL/GenBank/DDBJ whole genome shotgun (WGS) entry which is preliminary data.</text>
</comment>
<evidence type="ECO:0008006" key="4">
    <source>
        <dbReference type="Google" id="ProtNLM"/>
    </source>
</evidence>
<evidence type="ECO:0000256" key="1">
    <source>
        <dbReference type="SAM" id="Phobius"/>
    </source>
</evidence>
<feature type="transmembrane region" description="Helical" evidence="1">
    <location>
        <begin position="121"/>
        <end position="145"/>
    </location>
</feature>
<feature type="transmembrane region" description="Helical" evidence="1">
    <location>
        <begin position="80"/>
        <end position="100"/>
    </location>
</feature>
<keyword evidence="1" id="KW-0812">Transmembrane</keyword>